<dbReference type="Proteomes" id="UP001157502">
    <property type="component" value="Chromosome 6"/>
</dbReference>
<gene>
    <name evidence="1" type="ORF">DPEC_G00070030</name>
</gene>
<dbReference type="EMBL" id="CM055733">
    <property type="protein sequence ID" value="KAJ8010003.1"/>
    <property type="molecule type" value="Genomic_DNA"/>
</dbReference>
<evidence type="ECO:0000313" key="2">
    <source>
        <dbReference type="Proteomes" id="UP001157502"/>
    </source>
</evidence>
<comment type="caution">
    <text evidence="1">The sequence shown here is derived from an EMBL/GenBank/DDBJ whole genome shotgun (WGS) entry which is preliminary data.</text>
</comment>
<reference evidence="1" key="1">
    <citation type="submission" date="2021-05" db="EMBL/GenBank/DDBJ databases">
        <authorList>
            <person name="Pan Q."/>
            <person name="Jouanno E."/>
            <person name="Zahm M."/>
            <person name="Klopp C."/>
            <person name="Cabau C."/>
            <person name="Louis A."/>
            <person name="Berthelot C."/>
            <person name="Parey E."/>
            <person name="Roest Crollius H."/>
            <person name="Montfort J."/>
            <person name="Robinson-Rechavi M."/>
            <person name="Bouchez O."/>
            <person name="Lampietro C."/>
            <person name="Lopez Roques C."/>
            <person name="Donnadieu C."/>
            <person name="Postlethwait J."/>
            <person name="Bobe J."/>
            <person name="Dillon D."/>
            <person name="Chandos A."/>
            <person name="von Hippel F."/>
            <person name="Guiguen Y."/>
        </authorList>
    </citation>
    <scope>NUCLEOTIDE SEQUENCE</scope>
    <source>
        <strain evidence="1">YG-Jan2019</strain>
    </source>
</reference>
<evidence type="ECO:0000313" key="1">
    <source>
        <dbReference type="EMBL" id="KAJ8010003.1"/>
    </source>
</evidence>
<keyword evidence="2" id="KW-1185">Reference proteome</keyword>
<organism evidence="1 2">
    <name type="scientific">Dallia pectoralis</name>
    <name type="common">Alaska blackfish</name>
    <dbReference type="NCBI Taxonomy" id="75939"/>
    <lineage>
        <taxon>Eukaryota</taxon>
        <taxon>Metazoa</taxon>
        <taxon>Chordata</taxon>
        <taxon>Craniata</taxon>
        <taxon>Vertebrata</taxon>
        <taxon>Euteleostomi</taxon>
        <taxon>Actinopterygii</taxon>
        <taxon>Neopterygii</taxon>
        <taxon>Teleostei</taxon>
        <taxon>Protacanthopterygii</taxon>
        <taxon>Esociformes</taxon>
        <taxon>Umbridae</taxon>
        <taxon>Dallia</taxon>
    </lineage>
</organism>
<sequence length="355" mass="40002">MPPKITISDVHRLVQAASSAPRSKREKGFKMYISSYIDNYEVSNKDSSGRVSIRAPCYRLMRKSEKPHDLRVGRNKKCSSVESLNQTAHYSTLNLVAVPPVLSCTETEQRWHKPRTMGVKPGRVSDMVFISTKPKQFTIADGVRSTRYKAVRGELPDPDVLNVDEVYKDFLPDIAPLITTMVINADVPLVDSAFGKVQEGSPISYQHPLPVSRVVVRHPDAPPPPPPLPVDGYRLEPTSCQFVCSHQQHFHLQSLVTTVDMARKIEVATREQSNTVEWHHVRRPRMTSSRFREICHVRGQSSAENLAQRFKKGVAQTAAMKRGLALEPVAIQEYCRVKNTNYWPCGFIIHPDTPG</sequence>
<proteinExistence type="predicted"/>
<protein>
    <submittedName>
        <fullName evidence="1">Uncharacterized protein</fullName>
    </submittedName>
</protein>
<accession>A0ACC2H1U6</accession>
<name>A0ACC2H1U6_DALPE</name>